<evidence type="ECO:0000256" key="1">
    <source>
        <dbReference type="ARBA" id="ARBA00000085"/>
    </source>
</evidence>
<feature type="domain" description="PAC" evidence="11">
    <location>
        <begin position="510"/>
        <end position="562"/>
    </location>
</feature>
<dbReference type="Gene3D" id="3.30.450.40">
    <property type="match status" value="1"/>
</dbReference>
<evidence type="ECO:0000256" key="3">
    <source>
        <dbReference type="ARBA" id="ARBA00022553"/>
    </source>
</evidence>
<evidence type="ECO:0000259" key="8">
    <source>
        <dbReference type="PROSITE" id="PS50109"/>
    </source>
</evidence>
<dbReference type="SUPFAM" id="SSF47384">
    <property type="entry name" value="Homodimeric domain of signal transducing histidine kinase"/>
    <property type="match status" value="1"/>
</dbReference>
<proteinExistence type="predicted"/>
<dbReference type="Gene3D" id="3.30.450.20">
    <property type="entry name" value="PAS domain"/>
    <property type="match status" value="3"/>
</dbReference>
<dbReference type="Pfam" id="PF01590">
    <property type="entry name" value="GAF"/>
    <property type="match status" value="1"/>
</dbReference>
<evidence type="ECO:0000256" key="5">
    <source>
        <dbReference type="ARBA" id="ARBA00022777"/>
    </source>
</evidence>
<evidence type="ECO:0000256" key="2">
    <source>
        <dbReference type="ARBA" id="ARBA00012438"/>
    </source>
</evidence>
<dbReference type="SUPFAM" id="SSF52172">
    <property type="entry name" value="CheY-like"/>
    <property type="match status" value="1"/>
</dbReference>
<dbReference type="InterPro" id="IPR001789">
    <property type="entry name" value="Sig_transdc_resp-reg_receiver"/>
</dbReference>
<evidence type="ECO:0000256" key="4">
    <source>
        <dbReference type="ARBA" id="ARBA00022679"/>
    </source>
</evidence>
<dbReference type="Pfam" id="PF00512">
    <property type="entry name" value="HisKA"/>
    <property type="match status" value="1"/>
</dbReference>
<evidence type="ECO:0000256" key="6">
    <source>
        <dbReference type="ARBA" id="ARBA00023012"/>
    </source>
</evidence>
<dbReference type="InterPro" id="IPR003594">
    <property type="entry name" value="HATPase_dom"/>
</dbReference>
<evidence type="ECO:0000259" key="11">
    <source>
        <dbReference type="PROSITE" id="PS50113"/>
    </source>
</evidence>
<dbReference type="PRINTS" id="PR00344">
    <property type="entry name" value="BCTRLSENSOR"/>
</dbReference>
<dbReference type="NCBIfam" id="TIGR00229">
    <property type="entry name" value="sensory_box"/>
    <property type="match status" value="2"/>
</dbReference>
<dbReference type="SMART" id="SM00091">
    <property type="entry name" value="PAS"/>
    <property type="match status" value="2"/>
</dbReference>
<dbReference type="PROSITE" id="PS50109">
    <property type="entry name" value="HIS_KIN"/>
    <property type="match status" value="1"/>
</dbReference>
<dbReference type="EMBL" id="JBEOQB010000002">
    <property type="protein sequence ID" value="MEZ0451884.1"/>
    <property type="molecule type" value="Genomic_DNA"/>
</dbReference>
<dbReference type="PROSITE" id="PS50110">
    <property type="entry name" value="RESPONSE_REGULATORY"/>
    <property type="match status" value="1"/>
</dbReference>
<organism evidence="12 13">
    <name type="scientific">Sphingobacterium thalpophilum</name>
    <dbReference type="NCBI Taxonomy" id="259"/>
    <lineage>
        <taxon>Bacteria</taxon>
        <taxon>Pseudomonadati</taxon>
        <taxon>Bacteroidota</taxon>
        <taxon>Sphingobacteriia</taxon>
        <taxon>Sphingobacteriales</taxon>
        <taxon>Sphingobacteriaceae</taxon>
        <taxon>Sphingobacterium</taxon>
    </lineage>
</organism>
<dbReference type="InterPro" id="IPR000700">
    <property type="entry name" value="PAS-assoc_C"/>
</dbReference>
<keyword evidence="6" id="KW-0902">Two-component regulatory system</keyword>
<dbReference type="InterPro" id="IPR004358">
    <property type="entry name" value="Sig_transdc_His_kin-like_C"/>
</dbReference>
<dbReference type="InterPro" id="IPR000014">
    <property type="entry name" value="PAS"/>
</dbReference>
<dbReference type="CDD" id="cd00082">
    <property type="entry name" value="HisKA"/>
    <property type="match status" value="1"/>
</dbReference>
<dbReference type="SMART" id="SM00388">
    <property type="entry name" value="HisKA"/>
    <property type="match status" value="1"/>
</dbReference>
<dbReference type="InterPro" id="IPR003018">
    <property type="entry name" value="GAF"/>
</dbReference>
<feature type="domain" description="Response regulatory" evidence="9">
    <location>
        <begin position="816"/>
        <end position="935"/>
    </location>
</feature>
<dbReference type="SUPFAM" id="SSF55785">
    <property type="entry name" value="PYP-like sensor domain (PAS domain)"/>
    <property type="match status" value="3"/>
</dbReference>
<keyword evidence="4" id="KW-0808">Transferase</keyword>
<comment type="caution">
    <text evidence="12">The sequence shown here is derived from an EMBL/GenBank/DDBJ whole genome shotgun (WGS) entry which is preliminary data.</text>
</comment>
<dbReference type="EC" id="2.7.13.3" evidence="2"/>
<dbReference type="InterPro" id="IPR035965">
    <property type="entry name" value="PAS-like_dom_sf"/>
</dbReference>
<feature type="domain" description="PAS" evidence="10">
    <location>
        <begin position="421"/>
        <end position="467"/>
    </location>
</feature>
<evidence type="ECO:0000313" key="13">
    <source>
        <dbReference type="Proteomes" id="UP001566204"/>
    </source>
</evidence>
<accession>A0ABV4HBL1</accession>
<dbReference type="PANTHER" id="PTHR45339">
    <property type="entry name" value="HYBRID SIGNAL TRANSDUCTION HISTIDINE KINASE J"/>
    <property type="match status" value="1"/>
</dbReference>
<dbReference type="PROSITE" id="PS50113">
    <property type="entry name" value="PAC"/>
    <property type="match status" value="2"/>
</dbReference>
<dbReference type="SMART" id="SM00086">
    <property type="entry name" value="PAC"/>
    <property type="match status" value="3"/>
</dbReference>
<dbReference type="SUPFAM" id="SSF55781">
    <property type="entry name" value="GAF domain-like"/>
    <property type="match status" value="1"/>
</dbReference>
<dbReference type="Pfam" id="PF13426">
    <property type="entry name" value="PAS_9"/>
    <property type="match status" value="2"/>
</dbReference>
<dbReference type="InterPro" id="IPR029016">
    <property type="entry name" value="GAF-like_dom_sf"/>
</dbReference>
<name>A0ABV4HBL1_9SPHI</name>
<dbReference type="CDD" id="cd17546">
    <property type="entry name" value="REC_hyHK_CKI1_RcsC-like"/>
    <property type="match status" value="1"/>
</dbReference>
<dbReference type="Proteomes" id="UP001566204">
    <property type="component" value="Unassembled WGS sequence"/>
</dbReference>
<dbReference type="InterPro" id="IPR036890">
    <property type="entry name" value="HATPase_C_sf"/>
</dbReference>
<dbReference type="Pfam" id="PF00072">
    <property type="entry name" value="Response_reg"/>
    <property type="match status" value="1"/>
</dbReference>
<reference evidence="12 13" key="1">
    <citation type="submission" date="2024-06" db="EMBL/GenBank/DDBJ databases">
        <title>Soil Sphingobacterium thalpophilum.</title>
        <authorList>
            <person name="Yang J."/>
            <person name="Li J."/>
        </authorList>
    </citation>
    <scope>NUCLEOTIDE SEQUENCE [LARGE SCALE GENOMIC DNA]</scope>
    <source>
        <strain evidence="12 13">22g91tb</strain>
    </source>
</reference>
<comment type="catalytic activity">
    <reaction evidence="1">
        <text>ATP + protein L-histidine = ADP + protein N-phospho-L-histidine.</text>
        <dbReference type="EC" id="2.7.13.3"/>
    </reaction>
</comment>
<evidence type="ECO:0000256" key="7">
    <source>
        <dbReference type="PROSITE-ProRule" id="PRU00169"/>
    </source>
</evidence>
<dbReference type="CDD" id="cd16922">
    <property type="entry name" value="HATPase_EvgS-ArcB-TorS-like"/>
    <property type="match status" value="1"/>
</dbReference>
<dbReference type="SMART" id="SM00448">
    <property type="entry name" value="REC"/>
    <property type="match status" value="1"/>
</dbReference>
<feature type="modified residue" description="4-aspartylphosphate" evidence="7">
    <location>
        <position position="866"/>
    </location>
</feature>
<dbReference type="Pfam" id="PF02518">
    <property type="entry name" value="HATPase_c"/>
    <property type="match status" value="1"/>
</dbReference>
<dbReference type="InterPro" id="IPR011006">
    <property type="entry name" value="CheY-like_superfamily"/>
</dbReference>
<dbReference type="Gene3D" id="1.10.287.130">
    <property type="match status" value="1"/>
</dbReference>
<dbReference type="Gene3D" id="3.40.50.2300">
    <property type="match status" value="1"/>
</dbReference>
<dbReference type="InterPro" id="IPR003661">
    <property type="entry name" value="HisK_dim/P_dom"/>
</dbReference>
<dbReference type="PROSITE" id="PS50112">
    <property type="entry name" value="PAS"/>
    <property type="match status" value="2"/>
</dbReference>
<evidence type="ECO:0000313" key="12">
    <source>
        <dbReference type="EMBL" id="MEZ0451884.1"/>
    </source>
</evidence>
<keyword evidence="13" id="KW-1185">Reference proteome</keyword>
<dbReference type="InterPro" id="IPR036097">
    <property type="entry name" value="HisK_dim/P_sf"/>
</dbReference>
<feature type="domain" description="PAS" evidence="10">
    <location>
        <begin position="170"/>
        <end position="240"/>
    </location>
</feature>
<dbReference type="InterPro" id="IPR001610">
    <property type="entry name" value="PAC"/>
</dbReference>
<dbReference type="RefSeq" id="WP_343537298.1">
    <property type="nucleotide sequence ID" value="NZ_JBCNLX010000006.1"/>
</dbReference>
<keyword evidence="3 7" id="KW-0597">Phosphoprotein</keyword>
<dbReference type="InterPro" id="IPR005467">
    <property type="entry name" value="His_kinase_dom"/>
</dbReference>
<sequence length="936" mass="106742">MSAKSSSTYESERIRALHEYEILHTASEEEFDRITQIASLVCGTPISLLSLVDKDSQWFKSRVGLDVKETPRDLSFCQYALANDRLMEVEDAKKDERFKSNLLVIADPHIRYYAGIPLIDPNGYALGALCVIDRIPRQLDETQKHILSLLRDEAVALIVNRKEREKYKESEQKLKAFFDNSQSLMCTHDLEGNFITVNEAGARILGYSKTEIEKLSLFDIVPGEGHDNLKKYLEEIVKNEIVKGEMRTMTSTGELRIWMFNNILQTNGSKKPYVIGNAVDITEQHFLEKDLKHVQALLTRTGRVARVGGWEYSIKDGKIIWSEITKEIHEVPKDYEPDFTTALNFYKEGMHRNNLLQAIERAIANGQPWDLELEIVTFKGRELWVRALGNADFEDGTCIRLYGTFQDIDKRKRMEAESSNSKKLFEDVLEATSAVAIIATNTDGIITLFNKGAENLLGYDSEEMIGKLTPIHFHLERELTWRAQELQQELGYPVTGFRVFVETAELYGAEQREWTYVRKDGTLLFVSLAVTIIRDIENKVVGYLGVATDISKIIHQREELEKAKTLAEQASAAKSEFLANMSHEIRTPLNGIVGFTDLLTRTALDDTQREYLSIVDQSANLLLSIINDILDFSKIEAGKLELDIEQTDLHEIIIQLESFFNVQIKAKNLEFHLDIDPKAPHYVEIDGLRLKQVLMNLLSNAMKFTEKGEIQLIINVLSMGPEHAVLRFSVQDTGIGIKEEKQMRIFEAFSQEDTSMTKRYGGTGLGLTISNRLLKMMGSELQLNSKVGVGSRFFFDIKVPAVWETNNWSVLTKIKEVLVVAEDELVRNSLTQMLTSKKIEFTQVRNGFEVLQMLMRGRQFGCIIIDNELPIMSGIETIRKIREKIFNQNYVQPIIAIFDKQEKDVASLCNSLGVDNWLFKPVEPEKLYTILARINT</sequence>
<dbReference type="PANTHER" id="PTHR45339:SF1">
    <property type="entry name" value="HYBRID SIGNAL TRANSDUCTION HISTIDINE KINASE J"/>
    <property type="match status" value="1"/>
</dbReference>
<dbReference type="CDD" id="cd00130">
    <property type="entry name" value="PAS"/>
    <property type="match status" value="2"/>
</dbReference>
<gene>
    <name evidence="12" type="ORF">ABTW24_09780</name>
</gene>
<feature type="domain" description="Histidine kinase" evidence="8">
    <location>
        <begin position="580"/>
        <end position="801"/>
    </location>
</feature>
<dbReference type="SMART" id="SM00387">
    <property type="entry name" value="HATPase_c"/>
    <property type="match status" value="1"/>
</dbReference>
<protein>
    <recommendedName>
        <fullName evidence="2">histidine kinase</fullName>
        <ecNumber evidence="2">2.7.13.3</ecNumber>
    </recommendedName>
</protein>
<evidence type="ECO:0000259" key="10">
    <source>
        <dbReference type="PROSITE" id="PS50112"/>
    </source>
</evidence>
<dbReference type="Gene3D" id="3.30.565.10">
    <property type="entry name" value="Histidine kinase-like ATPase, C-terminal domain"/>
    <property type="match status" value="1"/>
</dbReference>
<evidence type="ECO:0000259" key="9">
    <source>
        <dbReference type="PROSITE" id="PS50110"/>
    </source>
</evidence>
<feature type="domain" description="PAC" evidence="11">
    <location>
        <begin position="369"/>
        <end position="420"/>
    </location>
</feature>
<dbReference type="SUPFAM" id="SSF55874">
    <property type="entry name" value="ATPase domain of HSP90 chaperone/DNA topoisomerase II/histidine kinase"/>
    <property type="match status" value="1"/>
</dbReference>
<keyword evidence="5" id="KW-0418">Kinase</keyword>